<evidence type="ECO:0000256" key="2">
    <source>
        <dbReference type="ARBA" id="ARBA00010337"/>
    </source>
</evidence>
<feature type="compositionally biased region" description="Basic and acidic residues" evidence="7">
    <location>
        <begin position="217"/>
        <end position="226"/>
    </location>
</feature>
<protein>
    <recommendedName>
        <fullName evidence="12">Spindle pole body component</fullName>
    </recommendedName>
</protein>
<dbReference type="Pfam" id="PF17681">
    <property type="entry name" value="GCP_N_terminal"/>
    <property type="match status" value="1"/>
</dbReference>
<dbReference type="GO" id="GO:0043015">
    <property type="term" value="F:gamma-tubulin binding"/>
    <property type="evidence" value="ECO:0007669"/>
    <property type="project" value="InterPro"/>
</dbReference>
<dbReference type="InterPro" id="IPR040457">
    <property type="entry name" value="GCP_C"/>
</dbReference>
<organism evidence="10 11">
    <name type="scientific">Moesziomyces aphidis</name>
    <name type="common">Pseudozyma aphidis</name>
    <dbReference type="NCBI Taxonomy" id="84754"/>
    <lineage>
        <taxon>Eukaryota</taxon>
        <taxon>Fungi</taxon>
        <taxon>Dikarya</taxon>
        <taxon>Basidiomycota</taxon>
        <taxon>Ustilaginomycotina</taxon>
        <taxon>Ustilaginomycetes</taxon>
        <taxon>Ustilaginales</taxon>
        <taxon>Ustilaginaceae</taxon>
        <taxon>Moesziomyces</taxon>
    </lineage>
</organism>
<keyword evidence="5" id="KW-0206">Cytoskeleton</keyword>
<evidence type="ECO:0000313" key="11">
    <source>
        <dbReference type="Proteomes" id="UP000019462"/>
    </source>
</evidence>
<dbReference type="Proteomes" id="UP000019462">
    <property type="component" value="Unassembled WGS sequence"/>
</dbReference>
<accession>W3VGM9</accession>
<feature type="domain" description="Gamma tubulin complex component C-terminal" evidence="8">
    <location>
        <begin position="779"/>
        <end position="1016"/>
    </location>
</feature>
<keyword evidence="3" id="KW-0963">Cytoplasm</keyword>
<sequence>MAPVAGPSRGGIANVGTSRSATTRSTSGRAKTNKRVEQERILDRLLQAFLSERTQDPTRKAAQKAKAVHTIDKDSWSPADADEIASAIQGLSLKHSIHLDHELSLALRRCHAELLVSCDRSMHLADQARDSYKRRGLDTRHIHDPLIRPDNVSDAVRLLLLLSKPPDVTARTAANLMLNATHPARAQYLTPEQRRQAEKREWLSILVDEPLQGDAWMEHDDEHDNSDLSDWSQGDDDDHERRRRLELEYDSDKEDRRRRARLAAASSAMELTPATTAKMQQRDRWTEQRSSRADALHKLIVADVRNGPKTWTEVDAVRESLSALMGCSSAMYVCSDAGQYSLAEGPFAPSSLFLGISEQMQDVATLASTFNTLRHFVNATVTQSIHAVDALTRTPAVEAFAEQLQILLERLSLRLSELDADLASISSSKPQPLWQARYSTMLQLVGHVHHEASSLLLLSRLLHSIGFIAIDDRSTHAGIGAGILRSSSDRALIDGLQALLDFVHQQDTMAVPETVVADLSRCLLAACRPAWSSVCQLIRRGLSFAIMREDDPLFDDRLVQHLVKHDVSLATSDKSFWTSGYRARQALAGGNVDEDTEDGYSPPAFLQSIADDVITTSKGVGLLRSLGIDALGEVQPDSDLRRILNVEILFKVDHTTKGLAVDNLPDDDEDADATQIQHATRSLTGWEARSKLRRILFPHGTHSNRCMAEELPLTPDSQPDADEFWHGATAGTSRSASLRLLEIRLGRSLRQHLSPISAIVRKRLIEVLTSPAPEGGYALQSHLEACHGLLFMQRGAEISSWTESLFLDLDRRNGAIRAIEPSRLTSGFHDCMEDHQQRTAGRAWIDTSLVRFHKGDDDRDMRAAARSRSRIGRLADIRVEYDVPWPLSFVFPPECTRFHQSIFTSLLQAKYAHWKLASTVKLARPETLHMRKYWSLRRQAQWLVRTLIEFVQRDVVLDGSERLCVDLQGVVSLDDAIQTHTAAVAKMEMLCFHRADQSKVKELFDAAWRLGVDVVSTYELFIGASGRNEERLARRKRRERRRKRRDRAKQDGAPLDAIAEADEEEEEEEEAEEQEEDDDDEAAEELNLDRSIGEYEAWGAQPDAYAKRSAYEGFDASMADASMSADVSASWIESETHKREHFRIECERLRKALQRLVEELTMRVDEQIARIAATSALEAQDASQADHALHDHHYTRQRWQGLLYSLAWSDLTY</sequence>
<feature type="region of interest" description="Disordered" evidence="7">
    <location>
        <begin position="256"/>
        <end position="284"/>
    </location>
</feature>
<dbReference type="GO" id="GO:0000278">
    <property type="term" value="P:mitotic cell cycle"/>
    <property type="evidence" value="ECO:0007669"/>
    <property type="project" value="TreeGrafter"/>
</dbReference>
<dbReference type="GO" id="GO:0051321">
    <property type="term" value="P:meiotic cell cycle"/>
    <property type="evidence" value="ECO:0007669"/>
    <property type="project" value="TreeGrafter"/>
</dbReference>
<dbReference type="AlphaFoldDB" id="W3VGM9"/>
<dbReference type="Gene3D" id="1.20.120.1900">
    <property type="entry name" value="Gamma-tubulin complex, C-terminal domain"/>
    <property type="match status" value="1"/>
</dbReference>
<evidence type="ECO:0000259" key="9">
    <source>
        <dbReference type="Pfam" id="PF17681"/>
    </source>
</evidence>
<dbReference type="Pfam" id="PF04130">
    <property type="entry name" value="GCP_C_terminal"/>
    <property type="match status" value="1"/>
</dbReference>
<feature type="region of interest" description="Disordered" evidence="7">
    <location>
        <begin position="1"/>
        <end position="37"/>
    </location>
</feature>
<dbReference type="InterPro" id="IPR041470">
    <property type="entry name" value="GCP_N"/>
</dbReference>
<dbReference type="EMBL" id="AWNI01000039">
    <property type="protein sequence ID" value="ETS59957.1"/>
    <property type="molecule type" value="Genomic_DNA"/>
</dbReference>
<evidence type="ECO:0000256" key="5">
    <source>
        <dbReference type="ARBA" id="ARBA00023212"/>
    </source>
</evidence>
<comment type="similarity">
    <text evidence="2">Belongs to the TUBGCP family.</text>
</comment>
<dbReference type="GO" id="GO:0000922">
    <property type="term" value="C:spindle pole"/>
    <property type="evidence" value="ECO:0007669"/>
    <property type="project" value="InterPro"/>
</dbReference>
<dbReference type="GO" id="GO:0031122">
    <property type="term" value="P:cytoplasmic microtubule organization"/>
    <property type="evidence" value="ECO:0007669"/>
    <property type="project" value="TreeGrafter"/>
</dbReference>
<dbReference type="GO" id="GO:0007020">
    <property type="term" value="P:microtubule nucleation"/>
    <property type="evidence" value="ECO:0007669"/>
    <property type="project" value="InterPro"/>
</dbReference>
<proteinExistence type="inferred from homology"/>
<feature type="region of interest" description="Disordered" evidence="7">
    <location>
        <begin position="1033"/>
        <end position="1083"/>
    </location>
</feature>
<dbReference type="GO" id="GO:0005816">
    <property type="term" value="C:spindle pole body"/>
    <property type="evidence" value="ECO:0007669"/>
    <property type="project" value="UniProtKB-ARBA"/>
</dbReference>
<name>W3VGM9_MOEAP</name>
<evidence type="ECO:0000256" key="4">
    <source>
        <dbReference type="ARBA" id="ARBA00022701"/>
    </source>
</evidence>
<dbReference type="GO" id="GO:0051011">
    <property type="term" value="F:microtubule minus-end binding"/>
    <property type="evidence" value="ECO:0007669"/>
    <property type="project" value="TreeGrafter"/>
</dbReference>
<evidence type="ECO:0000259" key="8">
    <source>
        <dbReference type="Pfam" id="PF04130"/>
    </source>
</evidence>
<dbReference type="InterPro" id="IPR007259">
    <property type="entry name" value="GCP"/>
</dbReference>
<dbReference type="GO" id="GO:0051225">
    <property type="term" value="P:spindle assembly"/>
    <property type="evidence" value="ECO:0007669"/>
    <property type="project" value="TreeGrafter"/>
</dbReference>
<feature type="coiled-coil region" evidence="6">
    <location>
        <begin position="1139"/>
        <end position="1170"/>
    </location>
</feature>
<feature type="region of interest" description="Disordered" evidence="7">
    <location>
        <begin position="217"/>
        <end position="241"/>
    </location>
</feature>
<comment type="subcellular location">
    <subcellularLocation>
        <location evidence="1">Cytoplasm</location>
        <location evidence="1">Cytoskeleton</location>
    </subcellularLocation>
</comment>
<feature type="compositionally biased region" description="Acidic residues" evidence="7">
    <location>
        <begin position="1059"/>
        <end position="1083"/>
    </location>
</feature>
<feature type="compositionally biased region" description="Low complexity" evidence="7">
    <location>
        <begin position="16"/>
        <end position="30"/>
    </location>
</feature>
<dbReference type="HOGENOM" id="CLU_007563_0_0_1"/>
<keyword evidence="11" id="KW-1185">Reference proteome</keyword>
<evidence type="ECO:0000313" key="10">
    <source>
        <dbReference type="EMBL" id="ETS59957.1"/>
    </source>
</evidence>
<dbReference type="OrthoDB" id="66546at2759"/>
<dbReference type="GO" id="GO:0005874">
    <property type="term" value="C:microtubule"/>
    <property type="evidence" value="ECO:0007669"/>
    <property type="project" value="UniProtKB-KW"/>
</dbReference>
<dbReference type="InterPro" id="IPR042241">
    <property type="entry name" value="GCP_C_sf"/>
</dbReference>
<comment type="caution">
    <text evidence="10">The sequence shown here is derived from an EMBL/GenBank/DDBJ whole genome shotgun (WGS) entry which is preliminary data.</text>
</comment>
<evidence type="ECO:0000256" key="6">
    <source>
        <dbReference type="SAM" id="Coils"/>
    </source>
</evidence>
<feature type="compositionally biased region" description="Basic residues" evidence="7">
    <location>
        <begin position="1033"/>
        <end position="1047"/>
    </location>
</feature>
<evidence type="ECO:0000256" key="3">
    <source>
        <dbReference type="ARBA" id="ARBA00022490"/>
    </source>
</evidence>
<dbReference type="GO" id="GO:0000930">
    <property type="term" value="C:gamma-tubulin complex"/>
    <property type="evidence" value="ECO:0007669"/>
    <property type="project" value="UniProtKB-ARBA"/>
</dbReference>
<dbReference type="PANTHER" id="PTHR19302">
    <property type="entry name" value="GAMMA TUBULIN COMPLEX PROTEIN"/>
    <property type="match status" value="1"/>
</dbReference>
<gene>
    <name evidence="10" type="ORF">PaG_05942</name>
</gene>
<evidence type="ECO:0000256" key="7">
    <source>
        <dbReference type="SAM" id="MobiDB-lite"/>
    </source>
</evidence>
<keyword evidence="6" id="KW-0175">Coiled coil</keyword>
<keyword evidence="4" id="KW-0493">Microtubule</keyword>
<dbReference type="PANTHER" id="PTHR19302:SF70">
    <property type="entry name" value="GAMMA-TUBULIN COMPLEX COMPONENT 6"/>
    <property type="match status" value="1"/>
</dbReference>
<reference evidence="10 11" key="1">
    <citation type="journal article" date="2014" name="Genome Announc.">
        <title>Genome sequence of the basidiomycetous fungus Pseudozyma aphidis DSM70725, an efficient producer of biosurfactant mannosylerythritol lipids.</title>
        <authorList>
            <person name="Lorenz S."/>
            <person name="Guenther M."/>
            <person name="Grumaz C."/>
            <person name="Rupp S."/>
            <person name="Zibek S."/>
            <person name="Sohn K."/>
        </authorList>
    </citation>
    <scope>NUCLEOTIDE SEQUENCE [LARGE SCALE GENOMIC DNA]</scope>
    <source>
        <strain evidence="11">ATCC 32657 / CBS 517.83 / DSM 70725 / JCM 10318 / NBRC 10182 / NRRL Y-7954 / St-0401</strain>
    </source>
</reference>
<feature type="domain" description="Gamma tubulin complex component protein N-terminal" evidence="9">
    <location>
        <begin position="317"/>
        <end position="631"/>
    </location>
</feature>
<evidence type="ECO:0008006" key="12">
    <source>
        <dbReference type="Google" id="ProtNLM"/>
    </source>
</evidence>
<evidence type="ECO:0000256" key="1">
    <source>
        <dbReference type="ARBA" id="ARBA00004245"/>
    </source>
</evidence>